<dbReference type="Gene3D" id="3.30.430.20">
    <property type="entry name" value="Gnk2 domain, C-X8-C-X2-C motif"/>
    <property type="match status" value="1"/>
</dbReference>
<dbReference type="InterPro" id="IPR041469">
    <property type="entry name" value="Subtilisin-like_FN3"/>
</dbReference>
<dbReference type="EnsemblPlants" id="EMT09470">
    <property type="protein sequence ID" value="EMT09470"/>
    <property type="gene ID" value="F775_42985"/>
</dbReference>
<dbReference type="CDD" id="cd23509">
    <property type="entry name" value="Gnk2-like"/>
    <property type="match status" value="1"/>
</dbReference>
<dbReference type="InterPro" id="IPR002902">
    <property type="entry name" value="GNK2"/>
</dbReference>
<evidence type="ECO:0000313" key="1">
    <source>
        <dbReference type="EnsemblPlants" id="EMT09470"/>
    </source>
</evidence>
<sequence length="412" mass="43418">MIVLALLLAYLLPFGDADPLGHLCGGVTGGDYTAQSTYGANLELLPAALRKNASSGLFTKGSVGAAPHTVYGLGLCRGDASACGDCIGAAFGDVQQACPVDRDARALHEKCVLSYSSHDFASYGSNATESLLVVVWPDDVKVKPMHPGNGESVVSEMIDEIAMMAAYSLTTARDARALHEKCVLSYSSHDFASYGSNATESLLVVVWPDDVKVKPMHPGNGESVVSEMIDEIAMMAAYSLTTARYATGRVDVNSTGAPPRRSTLWRSATKTCRLMTAGTASTASRRCSLGHTLALAPSSAGKVHGLSVCGAISGLSEEVDCNLNYPSMVVVFDSCTHMGTLTRTVTKVSEQASETYKVTVTVSDAVKEQGVAAKEFTVTLDPSPSSRTWHALEFTITLDSLLALVEDELGNL</sequence>
<dbReference type="ExpressionAtlas" id="M8B754">
    <property type="expression patterns" value="baseline"/>
</dbReference>
<organism evidence="1">
    <name type="scientific">Aegilops tauschii</name>
    <name type="common">Tausch's goatgrass</name>
    <name type="synonym">Aegilops squarrosa</name>
    <dbReference type="NCBI Taxonomy" id="37682"/>
    <lineage>
        <taxon>Eukaryota</taxon>
        <taxon>Viridiplantae</taxon>
        <taxon>Streptophyta</taxon>
        <taxon>Embryophyta</taxon>
        <taxon>Tracheophyta</taxon>
        <taxon>Spermatophyta</taxon>
        <taxon>Magnoliopsida</taxon>
        <taxon>Liliopsida</taxon>
        <taxon>Poales</taxon>
        <taxon>Poaceae</taxon>
        <taxon>BOP clade</taxon>
        <taxon>Pooideae</taxon>
        <taxon>Triticodae</taxon>
        <taxon>Triticeae</taxon>
        <taxon>Triticinae</taxon>
        <taxon>Aegilops</taxon>
    </lineage>
</organism>
<dbReference type="Gene3D" id="2.60.40.2310">
    <property type="match status" value="1"/>
</dbReference>
<dbReference type="Pfam" id="PF17766">
    <property type="entry name" value="fn3_6"/>
    <property type="match status" value="1"/>
</dbReference>
<name>M8B754_AEGTA</name>
<accession>M8B754</accession>
<dbReference type="Pfam" id="PF01657">
    <property type="entry name" value="Stress-antifung"/>
    <property type="match status" value="1"/>
</dbReference>
<proteinExistence type="predicted"/>
<dbReference type="PANTHER" id="PTHR32099">
    <property type="entry name" value="CYSTEINE-RICH REPEAT SECRETORY PROTEIN"/>
    <property type="match status" value="1"/>
</dbReference>
<dbReference type="InterPro" id="IPR038408">
    <property type="entry name" value="GNK2_sf"/>
</dbReference>
<reference evidence="1" key="1">
    <citation type="submission" date="2015-06" db="UniProtKB">
        <authorList>
            <consortium name="EnsemblPlants"/>
        </authorList>
    </citation>
    <scope>IDENTIFICATION</scope>
</reference>
<dbReference type="AlphaFoldDB" id="M8B754"/>
<dbReference type="PROSITE" id="PS51473">
    <property type="entry name" value="GNK2"/>
    <property type="match status" value="1"/>
</dbReference>
<dbReference type="PANTHER" id="PTHR32099:SF42">
    <property type="entry name" value="CYSTEINE-RICH RECEPTOR-LIKE PROTEIN KINASE 9-RELATED"/>
    <property type="match status" value="1"/>
</dbReference>
<protein>
    <submittedName>
        <fullName evidence="1">Uncharacterized protein</fullName>
    </submittedName>
</protein>